<dbReference type="InterPro" id="IPR002541">
    <property type="entry name" value="Cyt_c_assembly"/>
</dbReference>
<keyword evidence="4" id="KW-0997">Cell inner membrane</keyword>
<reference evidence="14" key="1">
    <citation type="submission" date="2018-09" db="EMBL/GenBank/DDBJ databases">
        <authorList>
            <person name="Livingstone P.G."/>
            <person name="Whitworth D.E."/>
        </authorList>
    </citation>
    <scope>NUCLEOTIDE SEQUENCE [LARGE SCALE GENOMIC DNA]</scope>
    <source>
        <strain evidence="14">CA040B</strain>
    </source>
</reference>
<dbReference type="GO" id="GO:0005886">
    <property type="term" value="C:plasma membrane"/>
    <property type="evidence" value="ECO:0007669"/>
    <property type="project" value="UniProtKB-SubCell"/>
</dbReference>
<comment type="caution">
    <text evidence="13">The sequence shown here is derived from an EMBL/GenBank/DDBJ whole genome shotgun (WGS) entry which is preliminary data.</text>
</comment>
<dbReference type="RefSeq" id="WP_120629142.1">
    <property type="nucleotide sequence ID" value="NZ_RAWG01000295.1"/>
</dbReference>
<accession>A0A3A8MZ71</accession>
<dbReference type="GO" id="GO:0016829">
    <property type="term" value="F:lyase activity"/>
    <property type="evidence" value="ECO:0007669"/>
    <property type="project" value="UniProtKB-KW"/>
</dbReference>
<feature type="transmembrane region" description="Helical" evidence="10">
    <location>
        <begin position="395"/>
        <end position="414"/>
    </location>
</feature>
<keyword evidence="5 10" id="KW-0812">Transmembrane</keyword>
<keyword evidence="6" id="KW-0201">Cytochrome c-type biogenesis</keyword>
<feature type="transmembrane region" description="Helical" evidence="10">
    <location>
        <begin position="250"/>
        <end position="267"/>
    </location>
</feature>
<evidence type="ECO:0000256" key="7">
    <source>
        <dbReference type="ARBA" id="ARBA00022989"/>
    </source>
</evidence>
<keyword evidence="13" id="KW-0456">Lyase</keyword>
<name>A0A3A8MZ71_9BACT</name>
<keyword evidence="14" id="KW-1185">Reference proteome</keyword>
<feature type="transmembrane region" description="Helical" evidence="10">
    <location>
        <begin position="451"/>
        <end position="474"/>
    </location>
</feature>
<keyword evidence="3" id="KW-1003">Cell membrane</keyword>
<dbReference type="PRINTS" id="PR01411">
    <property type="entry name" value="CCMFBIOGNSIS"/>
</dbReference>
<dbReference type="PANTHER" id="PTHR43653:SF1">
    <property type="entry name" value="CYTOCHROME C-TYPE BIOGENESIS PROTEIN CCMF"/>
    <property type="match status" value="1"/>
</dbReference>
<evidence type="ECO:0000313" key="14">
    <source>
        <dbReference type="Proteomes" id="UP000273405"/>
    </source>
</evidence>
<feature type="domain" description="Cytochrome c assembly protein" evidence="11">
    <location>
        <begin position="89"/>
        <end position="296"/>
    </location>
</feature>
<feature type="transmembrane region" description="Helical" evidence="10">
    <location>
        <begin position="124"/>
        <end position="144"/>
    </location>
</feature>
<dbReference type="AlphaFoldDB" id="A0A3A8MZ71"/>
<feature type="transmembrane region" description="Helical" evidence="10">
    <location>
        <begin position="626"/>
        <end position="643"/>
    </location>
</feature>
<dbReference type="GO" id="GO:0020037">
    <property type="term" value="F:heme binding"/>
    <property type="evidence" value="ECO:0007669"/>
    <property type="project" value="InterPro"/>
</dbReference>
<feature type="domain" description="Cytochrome c-type biogenesis protein CcmF C-terminal" evidence="12">
    <location>
        <begin position="315"/>
        <end position="642"/>
    </location>
</feature>
<comment type="subcellular location">
    <subcellularLocation>
        <location evidence="1">Cell inner membrane</location>
        <topology evidence="1">Multi-pass membrane protein</topology>
    </subcellularLocation>
</comment>
<keyword evidence="8 10" id="KW-0472">Membrane</keyword>
<feature type="transmembrane region" description="Helical" evidence="10">
    <location>
        <begin position="82"/>
        <end position="112"/>
    </location>
</feature>
<dbReference type="Pfam" id="PF16327">
    <property type="entry name" value="CcmF_C"/>
    <property type="match status" value="1"/>
</dbReference>
<feature type="transmembrane region" description="Helical" evidence="10">
    <location>
        <begin position="426"/>
        <end position="445"/>
    </location>
</feature>
<evidence type="ECO:0000256" key="5">
    <source>
        <dbReference type="ARBA" id="ARBA00022692"/>
    </source>
</evidence>
<evidence type="ECO:0000259" key="12">
    <source>
        <dbReference type="Pfam" id="PF16327"/>
    </source>
</evidence>
<dbReference type="InterPro" id="IPR003568">
    <property type="entry name" value="Cyt_c_biogenesis_CcmF"/>
</dbReference>
<dbReference type="OrthoDB" id="9761451at2"/>
<dbReference type="InterPro" id="IPR003567">
    <property type="entry name" value="Cyt_c_biogenesis"/>
</dbReference>
<protein>
    <submittedName>
        <fullName evidence="13">Heme lyase CcmF/NrfE family subunit</fullName>
    </submittedName>
</protein>
<evidence type="ECO:0000256" key="9">
    <source>
        <dbReference type="ARBA" id="ARBA00037230"/>
    </source>
</evidence>
<evidence type="ECO:0000259" key="11">
    <source>
        <dbReference type="Pfam" id="PF01578"/>
    </source>
</evidence>
<comment type="function">
    <text evidence="9">Required for the biogenesis of c-type cytochromes. Possible subunit of a heme lyase.</text>
</comment>
<evidence type="ECO:0000256" key="6">
    <source>
        <dbReference type="ARBA" id="ARBA00022748"/>
    </source>
</evidence>
<feature type="transmembrane region" description="Helical" evidence="10">
    <location>
        <begin position="38"/>
        <end position="62"/>
    </location>
</feature>
<feature type="transmembrane region" description="Helical" evidence="10">
    <location>
        <begin position="176"/>
        <end position="196"/>
    </location>
</feature>
<dbReference type="Pfam" id="PF01578">
    <property type="entry name" value="Cytochrom_C_asm"/>
    <property type="match status" value="1"/>
</dbReference>
<gene>
    <name evidence="13" type="ORF">D7X12_32605</name>
</gene>
<dbReference type="Proteomes" id="UP000273405">
    <property type="component" value="Unassembled WGS sequence"/>
</dbReference>
<feature type="transmembrane region" description="Helical" evidence="10">
    <location>
        <begin position="208"/>
        <end position="230"/>
    </location>
</feature>
<evidence type="ECO:0000256" key="1">
    <source>
        <dbReference type="ARBA" id="ARBA00004429"/>
    </source>
</evidence>
<keyword evidence="7 10" id="KW-1133">Transmembrane helix</keyword>
<feature type="transmembrane region" description="Helical" evidence="10">
    <location>
        <begin position="501"/>
        <end position="521"/>
    </location>
</feature>
<dbReference type="PRINTS" id="PR01410">
    <property type="entry name" value="CCBIOGENESIS"/>
</dbReference>
<dbReference type="GO" id="GO:0017004">
    <property type="term" value="P:cytochrome complex assembly"/>
    <property type="evidence" value="ECO:0007669"/>
    <property type="project" value="UniProtKB-KW"/>
</dbReference>
<organism evidence="13 14">
    <name type="scientific">Corallococcus sicarius</name>
    <dbReference type="NCBI Taxonomy" id="2316726"/>
    <lineage>
        <taxon>Bacteria</taxon>
        <taxon>Pseudomonadati</taxon>
        <taxon>Myxococcota</taxon>
        <taxon>Myxococcia</taxon>
        <taxon>Myxococcales</taxon>
        <taxon>Cystobacterineae</taxon>
        <taxon>Myxococcaceae</taxon>
        <taxon>Corallococcus</taxon>
    </lineage>
</organism>
<dbReference type="EMBL" id="RAWG01000295">
    <property type="protein sequence ID" value="RKH36620.1"/>
    <property type="molecule type" value="Genomic_DNA"/>
</dbReference>
<evidence type="ECO:0000256" key="4">
    <source>
        <dbReference type="ARBA" id="ARBA00022519"/>
    </source>
</evidence>
<evidence type="ECO:0000256" key="8">
    <source>
        <dbReference type="ARBA" id="ARBA00023136"/>
    </source>
</evidence>
<feature type="transmembrane region" description="Helical" evidence="10">
    <location>
        <begin position="6"/>
        <end position="26"/>
    </location>
</feature>
<feature type="transmembrane region" description="Helical" evidence="10">
    <location>
        <begin position="352"/>
        <end position="375"/>
    </location>
</feature>
<feature type="transmembrane region" description="Helical" evidence="10">
    <location>
        <begin position="313"/>
        <end position="331"/>
    </location>
</feature>
<dbReference type="PANTHER" id="PTHR43653">
    <property type="entry name" value="CYTOCHROME C ASSEMBLY PROTEIN-RELATED"/>
    <property type="match status" value="1"/>
</dbReference>
<dbReference type="InterPro" id="IPR032523">
    <property type="entry name" value="CcmF_C"/>
</dbReference>
<evidence type="ECO:0000256" key="3">
    <source>
        <dbReference type="ARBA" id="ARBA00022475"/>
    </source>
</evidence>
<sequence length="674" mass="72514">MNGVLGYGLVLAGLAFAAFGAILGLVGGMRRTDASYPWVLRAVWGFAACMIGSNLVMVEALINHDFSVKYVAQVGSRATPLIYTIVSLWSALEGSILFWGLIMGVYVAAFAWVHRREHARYMQLALGTMLAVGVFFAFLIAGPANPWGAVSPVPADGPGPNPLLQNHFLMIIHPPMLYLGYVGMTVPFGVAVAGLLRGEIGEAWMAPLRRWTLIAWMFLTLGIVLGSWWAYAVLGWGGYWAWDPVENASFLPWLTATAFMHSTMVQERKRMLKLWTLSLALASFVLTILGTFMTRSGIFNSVHSFTQSDIGPTFLVFIGVLLVVCIGLLATRGHLLAPEGNLTSLVSREASILVNNLVFVGITFTVLLGTLYPLVSEAVRGVRVSVGEPYFNKMAVPGGIAVLFLMGVGPVLPWGTSDKAALRRQFLVPAAVGVLVTAACLLAGLRGVYPIMTFGLAGFVTVVTLRELAVPVLVRMRERKEGFVTALATATGKARRRFGGYVVHLGIVMIIVSVAASSAYVTHTSGTLKKGATLTLDGYQLKYQGLSSGEEPHRTFVAARLEATSPGGKVLELRPRMNYYERSTDPVGTPAVWESPKEDLYVSLMAFSESTGTASFNVWVFPLVGWIWYSLPILLLGTLIAVWPQRKAAVVRAEAPSVGAAPPLAGGDAEQGAA</sequence>
<proteinExistence type="inferred from homology"/>
<feature type="transmembrane region" description="Helical" evidence="10">
    <location>
        <begin position="274"/>
        <end position="293"/>
    </location>
</feature>
<evidence type="ECO:0000313" key="13">
    <source>
        <dbReference type="EMBL" id="RKH36620.1"/>
    </source>
</evidence>
<evidence type="ECO:0000256" key="2">
    <source>
        <dbReference type="ARBA" id="ARBA00009186"/>
    </source>
</evidence>
<dbReference type="GO" id="GO:0015232">
    <property type="term" value="F:heme transmembrane transporter activity"/>
    <property type="evidence" value="ECO:0007669"/>
    <property type="project" value="InterPro"/>
</dbReference>
<evidence type="ECO:0000256" key="10">
    <source>
        <dbReference type="SAM" id="Phobius"/>
    </source>
</evidence>
<comment type="similarity">
    <text evidence="2">Belongs to the CcmF/CycK/Ccl1/NrfE/CcsA family.</text>
</comment>